<keyword evidence="2" id="KW-0045">Antibiotic biosynthesis</keyword>
<dbReference type="InterPro" id="IPR027443">
    <property type="entry name" value="IPNS-like_sf"/>
</dbReference>
<dbReference type="Pfam" id="PF03171">
    <property type="entry name" value="2OG-FeII_Oxy"/>
    <property type="match status" value="1"/>
</dbReference>
<dbReference type="Proteomes" id="UP001589610">
    <property type="component" value="Unassembled WGS sequence"/>
</dbReference>
<proteinExistence type="inferred from homology"/>
<dbReference type="Gene3D" id="2.60.120.330">
    <property type="entry name" value="B-lactam Antibiotic, Isopenicillin N Synthase, Chain"/>
    <property type="match status" value="1"/>
</dbReference>
<dbReference type="PANTHER" id="PTHR47990">
    <property type="entry name" value="2-OXOGLUTARATE (2OG) AND FE(II)-DEPENDENT OXYGENASE SUPERFAMILY PROTEIN-RELATED"/>
    <property type="match status" value="1"/>
</dbReference>
<dbReference type="RefSeq" id="WP_386157721.1">
    <property type="nucleotide sequence ID" value="NZ_JBHMBS010000007.1"/>
</dbReference>
<dbReference type="EMBL" id="JBHMBS010000007">
    <property type="protein sequence ID" value="MFB9677268.1"/>
    <property type="molecule type" value="Genomic_DNA"/>
</dbReference>
<accession>A0ABV5THY2</accession>
<dbReference type="InterPro" id="IPR044861">
    <property type="entry name" value="IPNS-like_FE2OG_OXY"/>
</dbReference>
<protein>
    <submittedName>
        <fullName evidence="5">2-oxoglutarate and iron-dependent oxygenase domain-containing protein</fullName>
    </submittedName>
</protein>
<evidence type="ECO:0000259" key="4">
    <source>
        <dbReference type="PROSITE" id="PS51471"/>
    </source>
</evidence>
<dbReference type="InterPro" id="IPR026992">
    <property type="entry name" value="DIOX_N"/>
</dbReference>
<evidence type="ECO:0000256" key="1">
    <source>
        <dbReference type="ARBA" id="ARBA00004792"/>
    </source>
</evidence>
<dbReference type="SUPFAM" id="SSF51197">
    <property type="entry name" value="Clavaminate synthase-like"/>
    <property type="match status" value="1"/>
</dbReference>
<dbReference type="InterPro" id="IPR050231">
    <property type="entry name" value="Iron_ascorbate_oxido_reductase"/>
</dbReference>
<reference evidence="5 6" key="1">
    <citation type="submission" date="2024-09" db="EMBL/GenBank/DDBJ databases">
        <authorList>
            <person name="Sun Q."/>
            <person name="Mori K."/>
        </authorList>
    </citation>
    <scope>NUCLEOTIDE SEQUENCE [LARGE SCALE GENOMIC DNA]</scope>
    <source>
        <strain evidence="5 6">JCM 3028</strain>
    </source>
</reference>
<evidence type="ECO:0000313" key="6">
    <source>
        <dbReference type="Proteomes" id="UP001589610"/>
    </source>
</evidence>
<sequence>MTAQIPVIDLELALSDDAPEELIASVRAAAEQVGIIQVVNHGVPAELIDDFHDRIGRVLALPREEKAKLASPTGHPYRGWRQWPDDFGRLELERFNIGQFDTVEEAKAAGLSEEYAQLYAHPNVWPPQEPGLAAVTRLYHDASVGVAERVLALYSRVLGVPLSTFPISGRPYYTSFVVNDYPTWTHEDTGTDDDKLLLLEHADGSALTVLHQRGDYAGLQGQAPDGSWIPVPIVPGALQVFSGHILTKWTNGRLRPGRHRVVAGGTVTRRSTGVFWHPSLDTVIEPLEPFVGPEGGDFEPELLWDQAGGQVEEYLRVFGRPDQIAAWRERRPYVAELTELAEA</sequence>
<keyword evidence="3" id="KW-0408">Iron</keyword>
<name>A0ABV5THY2_9ACTN</name>
<keyword evidence="3" id="KW-0479">Metal-binding</keyword>
<feature type="domain" description="Fe2OG dioxygenase" evidence="4">
    <location>
        <begin position="171"/>
        <end position="279"/>
    </location>
</feature>
<comment type="pathway">
    <text evidence="1">Antibiotic biosynthesis.</text>
</comment>
<organism evidence="5 6">
    <name type="scientific">Streptosporangium vulgare</name>
    <dbReference type="NCBI Taxonomy" id="46190"/>
    <lineage>
        <taxon>Bacteria</taxon>
        <taxon>Bacillati</taxon>
        <taxon>Actinomycetota</taxon>
        <taxon>Actinomycetes</taxon>
        <taxon>Streptosporangiales</taxon>
        <taxon>Streptosporangiaceae</taxon>
        <taxon>Streptosporangium</taxon>
    </lineage>
</organism>
<comment type="similarity">
    <text evidence="3">Belongs to the iron/ascorbate-dependent oxidoreductase family.</text>
</comment>
<keyword evidence="3" id="KW-0560">Oxidoreductase</keyword>
<dbReference type="InterPro" id="IPR005123">
    <property type="entry name" value="Oxoglu/Fe-dep_dioxygenase_dom"/>
</dbReference>
<dbReference type="Pfam" id="PF14226">
    <property type="entry name" value="DIOX_N"/>
    <property type="match status" value="1"/>
</dbReference>
<gene>
    <name evidence="5" type="ORF">ACFFRH_17455</name>
</gene>
<dbReference type="PROSITE" id="PS51471">
    <property type="entry name" value="FE2OG_OXY"/>
    <property type="match status" value="1"/>
</dbReference>
<evidence type="ECO:0000256" key="3">
    <source>
        <dbReference type="RuleBase" id="RU003682"/>
    </source>
</evidence>
<evidence type="ECO:0000313" key="5">
    <source>
        <dbReference type="EMBL" id="MFB9677268.1"/>
    </source>
</evidence>
<keyword evidence="6" id="KW-1185">Reference proteome</keyword>
<evidence type="ECO:0000256" key="2">
    <source>
        <dbReference type="ARBA" id="ARBA00023194"/>
    </source>
</evidence>
<comment type="caution">
    <text evidence="5">The sequence shown here is derived from an EMBL/GenBank/DDBJ whole genome shotgun (WGS) entry which is preliminary data.</text>
</comment>